<dbReference type="AlphaFoldDB" id="U5E3U0"/>
<dbReference type="GO" id="GO:0003700">
    <property type="term" value="F:DNA-binding transcription factor activity"/>
    <property type="evidence" value="ECO:0007669"/>
    <property type="project" value="InterPro"/>
</dbReference>
<reference evidence="2 3" key="1">
    <citation type="journal article" date="2014" name="BMC Genomics">
        <title>Genome based analysis of type-I polyketide synthase and nonribosomal peptide synthetase gene clusters in seven strains of five representative Nocardia species.</title>
        <authorList>
            <person name="Komaki H."/>
            <person name="Ichikawa N."/>
            <person name="Hosoyama A."/>
            <person name="Takahashi-Nakaguchi A."/>
            <person name="Matsuzawa T."/>
            <person name="Suzuki K."/>
            <person name="Fujita N."/>
            <person name="Gonoi T."/>
        </authorList>
    </citation>
    <scope>NUCLEOTIDE SEQUENCE [LARGE SCALE GENOMIC DNA]</scope>
    <source>
        <strain evidence="2 3">NBRC 15531</strain>
    </source>
</reference>
<dbReference type="eggNOG" id="COG1846">
    <property type="taxonomic scope" value="Bacteria"/>
</dbReference>
<keyword evidence="3" id="KW-1185">Reference proteome</keyword>
<dbReference type="Proteomes" id="UP000017048">
    <property type="component" value="Unassembled WGS sequence"/>
</dbReference>
<dbReference type="SUPFAM" id="SSF46785">
    <property type="entry name" value="Winged helix' DNA-binding domain"/>
    <property type="match status" value="1"/>
</dbReference>
<evidence type="ECO:0000313" key="3">
    <source>
        <dbReference type="Proteomes" id="UP000017048"/>
    </source>
</evidence>
<protein>
    <submittedName>
        <fullName evidence="2">MarR family transcriptional regulator</fullName>
    </submittedName>
</protein>
<dbReference type="PROSITE" id="PS50995">
    <property type="entry name" value="HTH_MARR_2"/>
    <property type="match status" value="1"/>
</dbReference>
<name>U5E3U0_NOCAS</name>
<dbReference type="EMBL" id="BAFO02000017">
    <property type="protein sequence ID" value="GAD83117.1"/>
    <property type="molecule type" value="Genomic_DNA"/>
</dbReference>
<comment type="caution">
    <text evidence="2">The sequence shown here is derived from an EMBL/GenBank/DDBJ whole genome shotgun (WGS) entry which is preliminary data.</text>
</comment>
<feature type="domain" description="HTH marR-type" evidence="1">
    <location>
        <begin position="1"/>
        <end position="70"/>
    </location>
</feature>
<dbReference type="InterPro" id="IPR036388">
    <property type="entry name" value="WH-like_DNA-bd_sf"/>
</dbReference>
<dbReference type="STRING" id="1824.SAMN05444423_101446"/>
<organism evidence="2 3">
    <name type="scientific">Nocardia asteroides NBRC 15531</name>
    <dbReference type="NCBI Taxonomy" id="1110697"/>
    <lineage>
        <taxon>Bacteria</taxon>
        <taxon>Bacillati</taxon>
        <taxon>Actinomycetota</taxon>
        <taxon>Actinomycetes</taxon>
        <taxon>Mycobacteriales</taxon>
        <taxon>Nocardiaceae</taxon>
        <taxon>Nocardia</taxon>
    </lineage>
</organism>
<proteinExistence type="predicted"/>
<evidence type="ECO:0000259" key="1">
    <source>
        <dbReference type="PROSITE" id="PS50995"/>
    </source>
</evidence>
<dbReference type="Gene3D" id="1.10.10.10">
    <property type="entry name" value="Winged helix-like DNA-binding domain superfamily/Winged helix DNA-binding domain"/>
    <property type="match status" value="1"/>
</dbReference>
<dbReference type="InterPro" id="IPR000835">
    <property type="entry name" value="HTH_MarR-typ"/>
</dbReference>
<dbReference type="InterPro" id="IPR036390">
    <property type="entry name" value="WH_DNA-bd_sf"/>
</dbReference>
<evidence type="ECO:0000313" key="2">
    <source>
        <dbReference type="EMBL" id="GAD83117.1"/>
    </source>
</evidence>
<sequence>MNRLEDRGFLVRVLCADDRRGIYTELTETGRAAYEQARPTHDRVLEQALSDAERVPELAALVGFLHHVPAPR</sequence>
<gene>
    <name evidence="2" type="ORF">NCAST_17_00990</name>
</gene>
<accession>U5E3U0</accession>